<sequence length="136" mass="15338">MKGAKLLLDTNIVVSLFEGDANLGSLLQNVEAYLSFASEIELLGSKHVNPEDQNWVDTFLEECYVVEVDFGVKELAAYIQWHYNLNLQEALVAATSMSLAIPLLSQNAHFQKIRELVFVHYQPSIETSLPEGYYDI</sequence>
<evidence type="ECO:0000259" key="1">
    <source>
        <dbReference type="Pfam" id="PF01850"/>
    </source>
</evidence>
<dbReference type="Gene3D" id="3.40.50.1010">
    <property type="entry name" value="5'-nuclease"/>
    <property type="match status" value="1"/>
</dbReference>
<dbReference type="InterPro" id="IPR029060">
    <property type="entry name" value="PIN-like_dom_sf"/>
</dbReference>
<evidence type="ECO:0000313" key="2">
    <source>
        <dbReference type="EMBL" id="PSL19855.1"/>
    </source>
</evidence>
<dbReference type="InterPro" id="IPR002716">
    <property type="entry name" value="PIN_dom"/>
</dbReference>
<reference evidence="2 3" key="1">
    <citation type="submission" date="2018-03" db="EMBL/GenBank/DDBJ databases">
        <title>Genomic Encyclopedia of Archaeal and Bacterial Type Strains, Phase II (KMG-II): from individual species to whole genera.</title>
        <authorList>
            <person name="Goeker M."/>
        </authorList>
    </citation>
    <scope>NUCLEOTIDE SEQUENCE [LARGE SCALE GENOMIC DNA]</scope>
    <source>
        <strain evidence="2 3">DSM 29057</strain>
    </source>
</reference>
<organism evidence="2 3">
    <name type="scientific">Dyadobacter jiangsuensis</name>
    <dbReference type="NCBI Taxonomy" id="1591085"/>
    <lineage>
        <taxon>Bacteria</taxon>
        <taxon>Pseudomonadati</taxon>
        <taxon>Bacteroidota</taxon>
        <taxon>Cytophagia</taxon>
        <taxon>Cytophagales</taxon>
        <taxon>Spirosomataceae</taxon>
        <taxon>Dyadobacter</taxon>
    </lineage>
</organism>
<protein>
    <recommendedName>
        <fullName evidence="1">PIN domain-containing protein</fullName>
    </recommendedName>
</protein>
<evidence type="ECO:0000313" key="3">
    <source>
        <dbReference type="Proteomes" id="UP000241964"/>
    </source>
</evidence>
<dbReference type="Proteomes" id="UP000241964">
    <property type="component" value="Unassembled WGS sequence"/>
</dbReference>
<dbReference type="Pfam" id="PF01850">
    <property type="entry name" value="PIN"/>
    <property type="match status" value="1"/>
</dbReference>
<dbReference type="RefSeq" id="WP_106599465.1">
    <property type="nucleotide sequence ID" value="NZ_PYAS01000025.1"/>
</dbReference>
<name>A0A2P8FDQ8_9BACT</name>
<feature type="domain" description="PIN" evidence="1">
    <location>
        <begin position="7"/>
        <end position="115"/>
    </location>
</feature>
<accession>A0A2P8FDQ8</accession>
<gene>
    <name evidence="2" type="ORF">CLV60_12527</name>
</gene>
<dbReference type="OrthoDB" id="676982at2"/>
<comment type="caution">
    <text evidence="2">The sequence shown here is derived from an EMBL/GenBank/DDBJ whole genome shotgun (WGS) entry which is preliminary data.</text>
</comment>
<proteinExistence type="predicted"/>
<dbReference type="EMBL" id="PYAS01000025">
    <property type="protein sequence ID" value="PSL19855.1"/>
    <property type="molecule type" value="Genomic_DNA"/>
</dbReference>
<dbReference type="SUPFAM" id="SSF88723">
    <property type="entry name" value="PIN domain-like"/>
    <property type="match status" value="1"/>
</dbReference>
<keyword evidence="3" id="KW-1185">Reference proteome</keyword>
<dbReference type="AlphaFoldDB" id="A0A2P8FDQ8"/>